<dbReference type="FunFam" id="2.30.29.30:FF:000010">
    <property type="entry name" value="dynamin-1 isoform X2"/>
    <property type="match status" value="1"/>
</dbReference>
<dbReference type="GO" id="GO:0005905">
    <property type="term" value="C:clathrin-coated pit"/>
    <property type="evidence" value="ECO:0007669"/>
    <property type="project" value="UniProtKB-SubCell"/>
</dbReference>
<evidence type="ECO:0000259" key="40">
    <source>
        <dbReference type="PROSITE" id="PS51718"/>
    </source>
</evidence>
<feature type="region of interest" description="Disordered" evidence="37">
    <location>
        <begin position="820"/>
        <end position="856"/>
    </location>
</feature>
<dbReference type="GO" id="GO:0005525">
    <property type="term" value="F:GTP binding"/>
    <property type="evidence" value="ECO:0007669"/>
    <property type="project" value="UniProtKB-KW"/>
</dbReference>
<dbReference type="Pfam" id="PF01031">
    <property type="entry name" value="Dynamin_M"/>
    <property type="match status" value="1"/>
</dbReference>
<dbReference type="Bgee" id="ENSGACG00000010312">
    <property type="expression patterns" value="Expressed in intestinal epithelial cell and 13 other cell types or tissues"/>
</dbReference>
<dbReference type="CDD" id="cd01256">
    <property type="entry name" value="PH_dynamin"/>
    <property type="match status" value="1"/>
</dbReference>
<dbReference type="AlphaFoldDB" id="G3P7R2"/>
<protein>
    <recommendedName>
        <fullName evidence="35">Dynamin-2</fullName>
        <ecNumber evidence="8">3.6.5.5</ecNumber>
    </recommendedName>
    <alternativeName>
        <fullName evidence="9">Interferon-induced GTP-binding protein Mx</fullName>
    </alternativeName>
    <alternativeName>
        <fullName evidence="29">Interferon-inducible Mx protein</fullName>
    </alternativeName>
</protein>
<evidence type="ECO:0000256" key="27">
    <source>
        <dbReference type="ARBA" id="ARBA00023273"/>
    </source>
</evidence>
<comment type="catalytic activity">
    <reaction evidence="33">
        <text>GTP + H2O = GDP + phosphate + H(+)</text>
        <dbReference type="Rhea" id="RHEA:19669"/>
        <dbReference type="ChEBI" id="CHEBI:15377"/>
        <dbReference type="ChEBI" id="CHEBI:15378"/>
        <dbReference type="ChEBI" id="CHEBI:37565"/>
        <dbReference type="ChEBI" id="CHEBI:43474"/>
        <dbReference type="ChEBI" id="CHEBI:58189"/>
        <dbReference type="EC" id="3.6.5.5"/>
    </reaction>
    <physiologicalReaction direction="left-to-right" evidence="33">
        <dbReference type="Rhea" id="RHEA:19670"/>
    </physiologicalReaction>
</comment>
<dbReference type="GO" id="GO:0055037">
    <property type="term" value="C:recycling endosome"/>
    <property type="evidence" value="ECO:0007669"/>
    <property type="project" value="UniProtKB-SubCell"/>
</dbReference>
<dbReference type="Gene3D" id="1.20.120.1240">
    <property type="entry name" value="Dynamin, middle domain"/>
    <property type="match status" value="2"/>
</dbReference>
<reference evidence="41" key="3">
    <citation type="submission" date="2025-09" db="UniProtKB">
        <authorList>
            <consortium name="Ensembl"/>
        </authorList>
    </citation>
    <scope>IDENTIFICATION</scope>
</reference>
<dbReference type="InterPro" id="IPR001849">
    <property type="entry name" value="PH_domain"/>
</dbReference>
<evidence type="ECO:0000256" key="14">
    <source>
        <dbReference type="ARBA" id="ARBA00022701"/>
    </source>
</evidence>
<dbReference type="PANTHER" id="PTHR11566">
    <property type="entry name" value="DYNAMIN"/>
    <property type="match status" value="1"/>
</dbReference>
<dbReference type="InterPro" id="IPR001401">
    <property type="entry name" value="Dynamin_GTPase"/>
</dbReference>
<dbReference type="Gene3D" id="3.40.50.300">
    <property type="entry name" value="P-loop containing nucleotide triphosphate hydrolases"/>
    <property type="match status" value="1"/>
</dbReference>
<dbReference type="GO" id="GO:0006909">
    <property type="term" value="P:phagocytosis"/>
    <property type="evidence" value="ECO:0007669"/>
    <property type="project" value="UniProtKB-KW"/>
</dbReference>
<evidence type="ECO:0000256" key="37">
    <source>
        <dbReference type="SAM" id="MobiDB-lite"/>
    </source>
</evidence>
<dbReference type="SUPFAM" id="SSF50729">
    <property type="entry name" value="PH domain-like"/>
    <property type="match status" value="1"/>
</dbReference>
<keyword evidence="16" id="KW-0967">Endosome</keyword>
<dbReference type="GO" id="GO:0014069">
    <property type="term" value="C:postsynaptic density"/>
    <property type="evidence" value="ECO:0007669"/>
    <property type="project" value="UniProtKB-SubCell"/>
</dbReference>
<dbReference type="SMART" id="SM00053">
    <property type="entry name" value="DYNc"/>
    <property type="match status" value="1"/>
</dbReference>
<dbReference type="Proteomes" id="UP000007635">
    <property type="component" value="Chromosome XI"/>
</dbReference>
<dbReference type="InterPro" id="IPR027417">
    <property type="entry name" value="P-loop_NTPase"/>
</dbReference>
<evidence type="ECO:0000256" key="19">
    <source>
        <dbReference type="ARBA" id="ARBA00022949"/>
    </source>
</evidence>
<feature type="domain" description="Dynamin-type G" evidence="40">
    <location>
        <begin position="28"/>
        <end position="294"/>
    </location>
</feature>
<keyword evidence="11" id="KW-0597">Phosphoprotein</keyword>
<comment type="subcellular location">
    <subcellularLocation>
        <location evidence="6">Cell projection</location>
        <location evidence="6">Phagocytic cup</location>
    </subcellularLocation>
    <subcellularLocation>
        <location evidence="4">Cell projection</location>
        <location evidence="4">Podosome</location>
    </subcellularLocation>
    <subcellularLocation>
        <location evidence="34">Cell projection</location>
        <location evidence="34">Uropodium</location>
    </subcellularLocation>
    <subcellularLocation>
        <location evidence="1">Cytoplasm</location>
        <location evidence="1">Cytoskeleton</location>
        <location evidence="1">Microtubule organizing center</location>
        <location evidence="1">Centrosome</location>
        <location evidence="1">Centriole</location>
    </subcellularLocation>
    <subcellularLocation>
        <location evidence="2">Cytoplasmic vesicle</location>
        <location evidence="2">Clathrin-coated vesicle</location>
    </subcellularLocation>
    <subcellularLocation>
        <location evidence="32">Cytoplasmic vesicle</location>
        <location evidence="32">Phagosome membrane</location>
        <topology evidence="32">Peripheral membrane protein</topology>
    </subcellularLocation>
    <subcellularLocation>
        <location evidence="7">Membrane</location>
        <location evidence="7">Clathrin-coated pit</location>
    </subcellularLocation>
    <subcellularLocation>
        <location evidence="5">Midbody</location>
    </subcellularLocation>
    <subcellularLocation>
        <location evidence="31">Postsynaptic density</location>
    </subcellularLocation>
    <subcellularLocation>
        <location evidence="3">Recycling endosome</location>
    </subcellularLocation>
    <subcellularLocation>
        <location evidence="30">Synapse</location>
        <location evidence="30">Synaptosome</location>
    </subcellularLocation>
</comment>
<proteinExistence type="inferred from homology"/>
<dbReference type="GO" id="GO:0005814">
    <property type="term" value="C:centriole"/>
    <property type="evidence" value="ECO:0007669"/>
    <property type="project" value="UniProtKB-SubCell"/>
</dbReference>
<dbReference type="PROSITE" id="PS51718">
    <property type="entry name" value="G_DYNAMIN_2"/>
    <property type="match status" value="1"/>
</dbReference>
<evidence type="ECO:0000256" key="7">
    <source>
        <dbReference type="ARBA" id="ARBA00004600"/>
    </source>
</evidence>
<dbReference type="CDD" id="cd08771">
    <property type="entry name" value="DLP_1"/>
    <property type="match status" value="1"/>
</dbReference>
<dbReference type="GO" id="GO:0001891">
    <property type="term" value="C:phagocytic cup"/>
    <property type="evidence" value="ECO:0007669"/>
    <property type="project" value="UniProtKB-SubCell"/>
</dbReference>
<dbReference type="GO" id="GO:0030670">
    <property type="term" value="C:phagocytic vesicle membrane"/>
    <property type="evidence" value="ECO:0007669"/>
    <property type="project" value="UniProtKB-SubCell"/>
</dbReference>
<feature type="compositionally biased region" description="Polar residues" evidence="37">
    <location>
        <begin position="820"/>
        <end position="829"/>
    </location>
</feature>
<evidence type="ECO:0000256" key="32">
    <source>
        <dbReference type="ARBA" id="ARBA00046301"/>
    </source>
</evidence>
<keyword evidence="17" id="KW-0378">Hydrolase</keyword>
<dbReference type="InterPro" id="IPR045063">
    <property type="entry name" value="Dynamin_N"/>
</dbReference>
<evidence type="ECO:0000256" key="6">
    <source>
        <dbReference type="ARBA" id="ARBA00004231"/>
    </source>
</evidence>
<evidence type="ECO:0000256" key="30">
    <source>
        <dbReference type="ARBA" id="ARBA00034102"/>
    </source>
</evidence>
<evidence type="ECO:0000256" key="22">
    <source>
        <dbReference type="ARBA" id="ARBA00023134"/>
    </source>
</evidence>
<dbReference type="EC" id="3.6.5.5" evidence="8"/>
<dbReference type="SMART" id="SM00302">
    <property type="entry name" value="GED"/>
    <property type="match status" value="1"/>
</dbReference>
<dbReference type="InterPro" id="IPR000375">
    <property type="entry name" value="Dynamin_stalk"/>
</dbReference>
<evidence type="ECO:0000256" key="28">
    <source>
        <dbReference type="ARBA" id="ARBA00023329"/>
    </source>
</evidence>
<evidence type="ECO:0000256" key="15">
    <source>
        <dbReference type="ARBA" id="ARBA00022741"/>
    </source>
</evidence>
<keyword evidence="42" id="KW-1185">Reference proteome</keyword>
<dbReference type="GO" id="GO:0098793">
    <property type="term" value="C:presynapse"/>
    <property type="evidence" value="ECO:0007669"/>
    <property type="project" value="GOC"/>
</dbReference>
<dbReference type="PROSITE" id="PS00410">
    <property type="entry name" value="G_DYNAMIN_1"/>
    <property type="match status" value="1"/>
</dbReference>
<dbReference type="GO" id="GO:0030136">
    <property type="term" value="C:clathrin-coated vesicle"/>
    <property type="evidence" value="ECO:0007669"/>
    <property type="project" value="UniProtKB-SubCell"/>
</dbReference>
<evidence type="ECO:0000256" key="17">
    <source>
        <dbReference type="ARBA" id="ARBA00022801"/>
    </source>
</evidence>
<dbReference type="eggNOG" id="KOG0446">
    <property type="taxonomic scope" value="Eukaryota"/>
</dbReference>
<dbReference type="InterPro" id="IPR020850">
    <property type="entry name" value="GED_dom"/>
</dbReference>
<evidence type="ECO:0000256" key="16">
    <source>
        <dbReference type="ARBA" id="ARBA00022753"/>
    </source>
</evidence>
<reference evidence="41" key="2">
    <citation type="submission" date="2025-08" db="UniProtKB">
        <authorList>
            <consortium name="Ensembl"/>
        </authorList>
    </citation>
    <scope>IDENTIFICATION</scope>
</reference>
<keyword evidence="21" id="KW-0770">Synapse</keyword>
<keyword evidence="23" id="KW-0472">Membrane</keyword>
<name>G3P7R2_GASAC</name>
<keyword evidence="14" id="KW-0493">Microtubule</keyword>
<dbReference type="GO" id="GO:0005874">
    <property type="term" value="C:microtubule"/>
    <property type="evidence" value="ECO:0007669"/>
    <property type="project" value="UniProtKB-KW"/>
</dbReference>
<keyword evidence="13" id="KW-0771">Synaptosome</keyword>
<keyword evidence="28" id="KW-0968">Cytoplasmic vesicle</keyword>
<evidence type="ECO:0000259" key="38">
    <source>
        <dbReference type="PROSITE" id="PS50003"/>
    </source>
</evidence>
<reference evidence="41 42" key="1">
    <citation type="journal article" date="2021" name="G3 (Bethesda)">
        <title>Improved contiguity of the threespine stickleback genome using long-read sequencing.</title>
        <authorList>
            <person name="Nath S."/>
            <person name="Shaw D.E."/>
            <person name="White M.A."/>
        </authorList>
    </citation>
    <scope>NUCLEOTIDE SEQUENCE [LARGE SCALE GENOMIC DNA]</scope>
    <source>
        <strain evidence="41 42">Lake Benthic</strain>
    </source>
</reference>
<evidence type="ECO:0000256" key="10">
    <source>
        <dbReference type="ARBA" id="ARBA00022490"/>
    </source>
</evidence>
<dbReference type="SUPFAM" id="SSF52540">
    <property type="entry name" value="P-loop containing nucleoside triphosphate hydrolases"/>
    <property type="match status" value="1"/>
</dbReference>
<dbReference type="GO" id="GO:0016185">
    <property type="term" value="P:synaptic vesicle budding from presynaptic endocytic zone membrane"/>
    <property type="evidence" value="ECO:0007669"/>
    <property type="project" value="TreeGrafter"/>
</dbReference>
<dbReference type="PRINTS" id="PR00195">
    <property type="entry name" value="DYNAMIN"/>
</dbReference>
<dbReference type="GO" id="GO:0001931">
    <property type="term" value="C:uropod"/>
    <property type="evidence" value="ECO:0007669"/>
    <property type="project" value="UniProtKB-SubCell"/>
</dbReference>
<evidence type="ECO:0000256" key="13">
    <source>
        <dbReference type="ARBA" id="ARBA00022599"/>
    </source>
</evidence>
<evidence type="ECO:0000256" key="34">
    <source>
        <dbReference type="ARBA" id="ARBA00060447"/>
    </source>
</evidence>
<evidence type="ECO:0000256" key="4">
    <source>
        <dbReference type="ARBA" id="ARBA00004188"/>
    </source>
</evidence>
<evidence type="ECO:0000256" key="2">
    <source>
        <dbReference type="ARBA" id="ARBA00004132"/>
    </source>
</evidence>
<evidence type="ECO:0000256" key="26">
    <source>
        <dbReference type="ARBA" id="ARBA00023212"/>
    </source>
</evidence>
<dbReference type="InterPro" id="IPR003130">
    <property type="entry name" value="GED"/>
</dbReference>
<keyword evidence="24" id="KW-0505">Motor protein</keyword>
<keyword evidence="18" id="KW-0581">Phagocytosis</keyword>
<dbReference type="GO" id="GO:0043005">
    <property type="term" value="C:neuron projection"/>
    <property type="evidence" value="ECO:0007669"/>
    <property type="project" value="UniProtKB-KW"/>
</dbReference>
<dbReference type="OMA" id="KITHKVA"/>
<evidence type="ECO:0000256" key="33">
    <source>
        <dbReference type="ARBA" id="ARBA00050873"/>
    </source>
</evidence>
<keyword evidence="10" id="KW-0963">Cytoplasm</keyword>
<dbReference type="InParanoid" id="G3P7R2"/>
<dbReference type="FunFam" id="3.40.50.300:FF:000045">
    <property type="entry name" value="dynamin-1 isoform X2"/>
    <property type="match status" value="1"/>
</dbReference>
<evidence type="ECO:0000256" key="24">
    <source>
        <dbReference type="ARBA" id="ARBA00023175"/>
    </source>
</evidence>
<evidence type="ECO:0000256" key="8">
    <source>
        <dbReference type="ARBA" id="ARBA00011980"/>
    </source>
</evidence>
<evidence type="ECO:0000256" key="25">
    <source>
        <dbReference type="ARBA" id="ARBA00023176"/>
    </source>
</evidence>
<evidence type="ECO:0000256" key="11">
    <source>
        <dbReference type="ARBA" id="ARBA00022553"/>
    </source>
</evidence>
<dbReference type="GO" id="GO:0031623">
    <property type="term" value="P:receptor internalization"/>
    <property type="evidence" value="ECO:0007669"/>
    <property type="project" value="TreeGrafter"/>
</dbReference>
<dbReference type="PANTHER" id="PTHR11566:SF23">
    <property type="entry name" value="DYNAMIN-2"/>
    <property type="match status" value="1"/>
</dbReference>
<evidence type="ECO:0000313" key="41">
    <source>
        <dbReference type="Ensembl" id="ENSGACP00000013636.2"/>
    </source>
</evidence>
<sequence>MGNRGMEDLIPLINKLQDAFSSIGQSCNLDLPQIAVVGGQSAGKSSVLENFVGRDFLPRGSGIVTRRPLILQLVNNKAEYAEFLHCKGKKFVDFDEVRTEIEAETERITGSNKGISPIPINLRVYSPHVLNLTLIDLPGMTKVAVGDQPIDIEHQIRDMLMQFITKESCLILAVTPANTDLANSDALKIAKEVDPQGLRTIGVITKLDLMDEGTDAKDILENKLLPLRRGYIGVVNRSQKDIDGKKDIRAAMAAERKFFLSHPGYRHLAERMGTPHLQKTLNQQLTNHIRDTLPGLRSKLQSQLLSLEKEVEEYKNFRPDDPTRKTKALLQMVQQFGVDFEKCIEGSGDQVDTNELSGGAKINRIFHERFPFELVKIVFDEKELRREISHAIKNVHGVRTGLFTPDLAFEAIVKKQILKLKEPSLKCVDLVVSQLTALVMKCVVKLNSYPRLREETERIVTTHVREREGKTKDQVLLLIDIELSYINTNHEDFIGFANAQQRNTAANKKRAIPNQVIRKGWLTINISIMKGGSKEYWFVLTAESLSWYKDDEEKEKKYMLPLDNLKLRDVEKGFMSTKHIFAIFNTEQRNVYKDLRQVELACDSQEDVDSWKASFLRAGVYPEKDQTENEDAAPPDTFSMDPQLERQVETIRNLVDSYIGIINKSTRDLVPKTIMHLMINSAKDFIHSELLAYLYSSGDQGTLMEESADQAQRRDEMLRMYHALKEALLIIGDISTGTISTPVPPPINDSWRQEVHSPCIIMPPHPSAQAAPHSFRGPQPSARCSGRHTRTAHEPFPGFWSSAQPLPRLWCTPDSLAARTSHQRFQQPPGSLHRRPPGAPSHRPTIIRPAEHSLLD</sequence>
<evidence type="ECO:0000256" key="35">
    <source>
        <dbReference type="ARBA" id="ARBA00073712"/>
    </source>
</evidence>
<keyword evidence="15 36" id="KW-0547">Nucleotide-binding</keyword>
<dbReference type="InterPro" id="IPR030381">
    <property type="entry name" value="G_DYNAMIN_dom"/>
</dbReference>
<keyword evidence="27" id="KW-0966">Cell projection</keyword>
<accession>G3P7R2</accession>
<evidence type="ECO:0000256" key="36">
    <source>
        <dbReference type="RuleBase" id="RU003932"/>
    </source>
</evidence>
<evidence type="ECO:0000256" key="29">
    <source>
        <dbReference type="ARBA" id="ARBA00031810"/>
    </source>
</evidence>
<evidence type="ECO:0000256" key="21">
    <source>
        <dbReference type="ARBA" id="ARBA00023018"/>
    </source>
</evidence>
<dbReference type="PROSITE" id="PS51388">
    <property type="entry name" value="GED"/>
    <property type="match status" value="1"/>
</dbReference>
<dbReference type="GO" id="GO:0008017">
    <property type="term" value="F:microtubule binding"/>
    <property type="evidence" value="ECO:0007669"/>
    <property type="project" value="TreeGrafter"/>
</dbReference>
<evidence type="ECO:0000256" key="1">
    <source>
        <dbReference type="ARBA" id="ARBA00004114"/>
    </source>
</evidence>
<dbReference type="FunFam" id="1.20.120.1240:FF:000014">
    <property type="entry name" value="Dynamin 2b"/>
    <property type="match status" value="1"/>
</dbReference>
<dbReference type="GO" id="GO:0030496">
    <property type="term" value="C:midbody"/>
    <property type="evidence" value="ECO:0007669"/>
    <property type="project" value="UniProtKB-SubCell"/>
</dbReference>
<dbReference type="PROSITE" id="PS50003">
    <property type="entry name" value="PH_DOMAIN"/>
    <property type="match status" value="1"/>
</dbReference>
<dbReference type="GeneTree" id="ENSGT00940000155764"/>
<keyword evidence="25" id="KW-0168">Coated pit</keyword>
<evidence type="ECO:0000256" key="18">
    <source>
        <dbReference type="ARBA" id="ARBA00022907"/>
    </source>
</evidence>
<evidence type="ECO:0000256" key="5">
    <source>
        <dbReference type="ARBA" id="ARBA00004214"/>
    </source>
</evidence>
<comment type="similarity">
    <text evidence="36">Belongs to the TRAFAC class dynamin-like GTPase superfamily. Dynamin/Fzo/YdjA family.</text>
</comment>
<dbReference type="GO" id="GO:0002102">
    <property type="term" value="C:podosome"/>
    <property type="evidence" value="ECO:0007669"/>
    <property type="project" value="UniProtKB-SubCell"/>
</dbReference>
<feature type="domain" description="GED" evidence="39">
    <location>
        <begin position="648"/>
        <end position="739"/>
    </location>
</feature>
<dbReference type="Pfam" id="PF00350">
    <property type="entry name" value="Dynamin_N"/>
    <property type="match status" value="1"/>
</dbReference>
<evidence type="ECO:0000256" key="20">
    <source>
        <dbReference type="ARBA" id="ARBA00022990"/>
    </source>
</evidence>
<dbReference type="SMART" id="SM00233">
    <property type="entry name" value="PH"/>
    <property type="match status" value="1"/>
</dbReference>
<keyword evidence="26" id="KW-0206">Cytoskeleton</keyword>
<keyword evidence="19" id="KW-0965">Cell junction</keyword>
<evidence type="ECO:0000256" key="9">
    <source>
        <dbReference type="ARBA" id="ARBA00015210"/>
    </source>
</evidence>
<organism evidence="41 42">
    <name type="scientific">Gasterosteus aculeatus aculeatus</name>
    <name type="common">three-spined stickleback</name>
    <dbReference type="NCBI Taxonomy" id="481459"/>
    <lineage>
        <taxon>Eukaryota</taxon>
        <taxon>Metazoa</taxon>
        <taxon>Chordata</taxon>
        <taxon>Craniata</taxon>
        <taxon>Vertebrata</taxon>
        <taxon>Euteleostomi</taxon>
        <taxon>Actinopterygii</taxon>
        <taxon>Neopterygii</taxon>
        <taxon>Teleostei</taxon>
        <taxon>Neoteleostei</taxon>
        <taxon>Acanthomorphata</taxon>
        <taxon>Eupercaria</taxon>
        <taxon>Perciformes</taxon>
        <taxon>Cottioidei</taxon>
        <taxon>Gasterosteales</taxon>
        <taxon>Gasterosteidae</taxon>
        <taxon>Gasterosteus</taxon>
    </lineage>
</organism>
<dbReference type="Ensembl" id="ENSGACT00000013661.2">
    <property type="protein sequence ID" value="ENSGACP00000013636.2"/>
    <property type="gene ID" value="ENSGACG00000010312.2"/>
</dbReference>
<dbReference type="InterPro" id="IPR019762">
    <property type="entry name" value="Dynamin_GTPase_CS"/>
</dbReference>
<dbReference type="Pfam" id="PF02212">
    <property type="entry name" value="GED"/>
    <property type="match status" value="1"/>
</dbReference>
<dbReference type="FunFam" id="1.20.120.1240:FF:000019">
    <property type="entry name" value="Dynamin 2"/>
    <property type="match status" value="1"/>
</dbReference>
<evidence type="ECO:0000259" key="39">
    <source>
        <dbReference type="PROSITE" id="PS51388"/>
    </source>
</evidence>
<dbReference type="InterPro" id="IPR022812">
    <property type="entry name" value="Dynamin"/>
</dbReference>
<evidence type="ECO:0000256" key="12">
    <source>
        <dbReference type="ARBA" id="ARBA00022583"/>
    </source>
</evidence>
<feature type="region of interest" description="Disordered" evidence="37">
    <location>
        <begin position="767"/>
        <end position="790"/>
    </location>
</feature>
<dbReference type="Pfam" id="PF00169">
    <property type="entry name" value="PH"/>
    <property type="match status" value="1"/>
</dbReference>
<dbReference type="GO" id="GO:0003924">
    <property type="term" value="F:GTPase activity"/>
    <property type="evidence" value="ECO:0007669"/>
    <property type="project" value="InterPro"/>
</dbReference>
<keyword evidence="12" id="KW-0254">Endocytosis</keyword>
<evidence type="ECO:0000256" key="3">
    <source>
        <dbReference type="ARBA" id="ARBA00004172"/>
    </source>
</evidence>
<dbReference type="STRING" id="69293.ENSGACP00000013636"/>
<keyword evidence="20" id="KW-0007">Acetylation</keyword>
<feature type="domain" description="PH" evidence="38">
    <location>
        <begin position="515"/>
        <end position="620"/>
    </location>
</feature>
<evidence type="ECO:0000256" key="31">
    <source>
        <dbReference type="ARBA" id="ARBA00034105"/>
    </source>
</evidence>
<evidence type="ECO:0000313" key="42">
    <source>
        <dbReference type="Proteomes" id="UP000007635"/>
    </source>
</evidence>
<keyword evidence="22 36" id="KW-0342">GTP-binding</keyword>
<evidence type="ECO:0000256" key="23">
    <source>
        <dbReference type="ARBA" id="ARBA00023136"/>
    </source>
</evidence>